<dbReference type="STRING" id="665004.AC529_07650"/>
<evidence type="ECO:0000313" key="3">
    <source>
        <dbReference type="Proteomes" id="UP000074382"/>
    </source>
</evidence>
<sequence length="78" mass="8200">MAASNPPRLLLTVPEAARVLAISRSKLYELLASGAVRALRIGGSRRIPVSALNDCVSGLLAQCPCTWSPLASGTPTRR</sequence>
<dbReference type="InterPro" id="IPR010093">
    <property type="entry name" value="SinI_DNA-bd"/>
</dbReference>
<feature type="domain" description="Helix-turn-helix" evidence="1">
    <location>
        <begin position="10"/>
        <end position="53"/>
    </location>
</feature>
<dbReference type="EMBL" id="LGEM01000031">
    <property type="protein sequence ID" value="KUP97326.1"/>
    <property type="molecule type" value="Genomic_DNA"/>
</dbReference>
<gene>
    <name evidence="2" type="ORF">AC529_07650</name>
</gene>
<evidence type="ECO:0000313" key="2">
    <source>
        <dbReference type="EMBL" id="KUP97326.1"/>
    </source>
</evidence>
<proteinExistence type="predicted"/>
<dbReference type="Proteomes" id="UP000074382">
    <property type="component" value="Unassembled WGS sequence"/>
</dbReference>
<dbReference type="AlphaFoldDB" id="A0A147KJ57"/>
<organism evidence="2 3">
    <name type="scientific">Thermobifida cellulosilytica TB100</name>
    <dbReference type="NCBI Taxonomy" id="665004"/>
    <lineage>
        <taxon>Bacteria</taxon>
        <taxon>Bacillati</taxon>
        <taxon>Actinomycetota</taxon>
        <taxon>Actinomycetes</taxon>
        <taxon>Streptosporangiales</taxon>
        <taxon>Nocardiopsidaceae</taxon>
        <taxon>Thermobifida</taxon>
    </lineage>
</organism>
<dbReference type="NCBIfam" id="TIGR01764">
    <property type="entry name" value="excise"/>
    <property type="match status" value="1"/>
</dbReference>
<name>A0A147KJ57_THECS</name>
<accession>A0A147KJ57</accession>
<keyword evidence="3" id="KW-1185">Reference proteome</keyword>
<evidence type="ECO:0000259" key="1">
    <source>
        <dbReference type="Pfam" id="PF12728"/>
    </source>
</evidence>
<dbReference type="GO" id="GO:0003677">
    <property type="term" value="F:DNA binding"/>
    <property type="evidence" value="ECO:0007669"/>
    <property type="project" value="InterPro"/>
</dbReference>
<dbReference type="PATRIC" id="fig|665004.4.peg.4100"/>
<dbReference type="InterPro" id="IPR041657">
    <property type="entry name" value="HTH_17"/>
</dbReference>
<comment type="caution">
    <text evidence="2">The sequence shown here is derived from an EMBL/GenBank/DDBJ whole genome shotgun (WGS) entry which is preliminary data.</text>
</comment>
<protein>
    <recommendedName>
        <fullName evidence="1">Helix-turn-helix domain-containing protein</fullName>
    </recommendedName>
</protein>
<dbReference type="Pfam" id="PF12728">
    <property type="entry name" value="HTH_17"/>
    <property type="match status" value="1"/>
</dbReference>
<reference evidence="3" key="1">
    <citation type="journal article" date="2017" name="Acta Aliment.">
        <title>Plant polysaccharide degrading enzyme system of Thermpbifida cellulosilytica TB100 revealed by de novo genome project data.</title>
        <authorList>
            <person name="Toth A."/>
            <person name="Baka E."/>
            <person name="Luzics S."/>
            <person name="Bata-Vidacs I."/>
            <person name="Nagy I."/>
            <person name="Balint B."/>
            <person name="Herceg R."/>
            <person name="Olasz F."/>
            <person name="Wilk T."/>
            <person name="Nagy T."/>
            <person name="Kriszt B."/>
            <person name="Nagy I."/>
            <person name="Kukolya J."/>
        </authorList>
    </citation>
    <scope>NUCLEOTIDE SEQUENCE [LARGE SCALE GENOMIC DNA]</scope>
    <source>
        <strain evidence="3">TB100</strain>
    </source>
</reference>